<dbReference type="EMBL" id="JAHFZB010000014">
    <property type="protein sequence ID" value="KAK6482302.1"/>
    <property type="molecule type" value="Genomic_DNA"/>
</dbReference>
<comment type="caution">
    <text evidence="2">The sequence shown here is derived from an EMBL/GenBank/DDBJ whole genome shotgun (WGS) entry which is preliminary data.</text>
</comment>
<gene>
    <name evidence="2" type="ORF">HHUSO_G16941</name>
</gene>
<dbReference type="Proteomes" id="UP001369086">
    <property type="component" value="Unassembled WGS sequence"/>
</dbReference>
<protein>
    <submittedName>
        <fullName evidence="2">Uncharacterized protein</fullName>
    </submittedName>
</protein>
<keyword evidence="3" id="KW-1185">Reference proteome</keyword>
<proteinExistence type="predicted"/>
<evidence type="ECO:0000313" key="2">
    <source>
        <dbReference type="EMBL" id="KAK6482302.1"/>
    </source>
</evidence>
<reference evidence="2 3" key="1">
    <citation type="submission" date="2021-05" db="EMBL/GenBank/DDBJ databases">
        <authorList>
            <person name="Zahm M."/>
            <person name="Klopp C."/>
            <person name="Cabau C."/>
            <person name="Kuhl H."/>
            <person name="Suciu R."/>
            <person name="Ciorpac M."/>
            <person name="Holostenco D."/>
            <person name="Gessner J."/>
            <person name="Wuertz S."/>
            <person name="Hohne C."/>
            <person name="Stock M."/>
            <person name="Gislard M."/>
            <person name="Lluch J."/>
            <person name="Milhes M."/>
            <person name="Lampietro C."/>
            <person name="Lopez Roques C."/>
            <person name="Donnadieu C."/>
            <person name="Du K."/>
            <person name="Schartl M."/>
            <person name="Guiguen Y."/>
        </authorList>
    </citation>
    <scope>NUCLEOTIDE SEQUENCE [LARGE SCALE GENOMIC DNA]</scope>
    <source>
        <strain evidence="2">Hh-F2</strain>
        <tissue evidence="2">Blood</tissue>
    </source>
</reference>
<name>A0ABR0ZBW7_HUSHU</name>
<organism evidence="2 3">
    <name type="scientific">Huso huso</name>
    <name type="common">Beluga</name>
    <name type="synonym">Acipenser huso</name>
    <dbReference type="NCBI Taxonomy" id="61971"/>
    <lineage>
        <taxon>Eukaryota</taxon>
        <taxon>Metazoa</taxon>
        <taxon>Chordata</taxon>
        <taxon>Craniata</taxon>
        <taxon>Vertebrata</taxon>
        <taxon>Euteleostomi</taxon>
        <taxon>Actinopterygii</taxon>
        <taxon>Chondrostei</taxon>
        <taxon>Acipenseriformes</taxon>
        <taxon>Acipenseridae</taxon>
        <taxon>Huso</taxon>
    </lineage>
</organism>
<feature type="region of interest" description="Disordered" evidence="1">
    <location>
        <begin position="178"/>
        <end position="211"/>
    </location>
</feature>
<accession>A0ABR0ZBW7</accession>
<sequence length="211" mass="24557">MSSYYTGASLLHYRPGALMSTNPYWQWRPVRATGHDHHFLPPIYSSRPLTLVSNDWGAIQQGGQVEYHHFYGFNPFSTMNPHLYYQRPCMYPPVYQGYGSSMPEPQSRGGWPEGFTLKGELRWGKLERIIGARKEVPEFVKDDLRRVYGTYPKTDVSITYQGGEYLVRGDPRVGEQEYKLERKVVRQPSTPEEDSMSEIVERKKNKKKSKR</sequence>
<evidence type="ECO:0000256" key="1">
    <source>
        <dbReference type="SAM" id="MobiDB-lite"/>
    </source>
</evidence>
<evidence type="ECO:0000313" key="3">
    <source>
        <dbReference type="Proteomes" id="UP001369086"/>
    </source>
</evidence>